<dbReference type="EMBL" id="CP039690">
    <property type="protein sequence ID" value="QCI69215.1"/>
    <property type="molecule type" value="Genomic_DNA"/>
</dbReference>
<protein>
    <submittedName>
        <fullName evidence="3">Cysteine hydrolase</fullName>
    </submittedName>
</protein>
<dbReference type="OrthoDB" id="8219968at2"/>
<dbReference type="KEGG" id="pstg:E8M01_13570"/>
<sequence>MRQPAPLLICCDLQQEYIATGRAHTVRDGDAALGACGRLLSAWRDGMWPIVHLKRVARAAWFNPASSLTDWIPGWRPQPGELIFEHPLPSAYSSPRFADYLANLGPLDCFVMGFSLEETILSTAIEGFHRGQRLICISDAVAGSRPREDADPDAYLTTLIGLVARFAEIQTEEQALAAVG</sequence>
<dbReference type="SUPFAM" id="SSF52499">
    <property type="entry name" value="Isochorismatase-like hydrolases"/>
    <property type="match status" value="1"/>
</dbReference>
<dbReference type="GO" id="GO:0016787">
    <property type="term" value="F:hydrolase activity"/>
    <property type="evidence" value="ECO:0007669"/>
    <property type="project" value="UniProtKB-KW"/>
</dbReference>
<keyword evidence="4" id="KW-1185">Reference proteome</keyword>
<dbReference type="Pfam" id="PF00857">
    <property type="entry name" value="Isochorismatase"/>
    <property type="match status" value="1"/>
</dbReference>
<evidence type="ECO:0000256" key="1">
    <source>
        <dbReference type="ARBA" id="ARBA00022801"/>
    </source>
</evidence>
<accession>A0A4D7BEZ0</accession>
<evidence type="ECO:0000313" key="4">
    <source>
        <dbReference type="Proteomes" id="UP000298781"/>
    </source>
</evidence>
<proteinExistence type="predicted"/>
<name>A0A4D7BEZ0_9HYPH</name>
<dbReference type="Proteomes" id="UP000298781">
    <property type="component" value="Chromosome"/>
</dbReference>
<keyword evidence="1 3" id="KW-0378">Hydrolase</keyword>
<dbReference type="Gene3D" id="3.40.50.850">
    <property type="entry name" value="Isochorismatase-like"/>
    <property type="match status" value="1"/>
</dbReference>
<reference evidence="3 4" key="1">
    <citation type="submission" date="2019-04" db="EMBL/GenBank/DDBJ databases">
        <title>Phreatobacter aquaticus sp. nov.</title>
        <authorList>
            <person name="Choi A."/>
        </authorList>
    </citation>
    <scope>NUCLEOTIDE SEQUENCE [LARGE SCALE GENOMIC DNA]</scope>
    <source>
        <strain evidence="3 4">KCTC 52518</strain>
    </source>
</reference>
<dbReference type="InterPro" id="IPR036380">
    <property type="entry name" value="Isochorismatase-like_sf"/>
</dbReference>
<evidence type="ECO:0000259" key="2">
    <source>
        <dbReference type="Pfam" id="PF00857"/>
    </source>
</evidence>
<dbReference type="InterPro" id="IPR050272">
    <property type="entry name" value="Isochorismatase-like_hydrls"/>
</dbReference>
<dbReference type="AlphaFoldDB" id="A0A4D7BEZ0"/>
<dbReference type="PANTHER" id="PTHR43540:SF15">
    <property type="entry name" value="BLR5631 PROTEIN"/>
    <property type="match status" value="1"/>
</dbReference>
<organism evidence="3 4">
    <name type="scientific">Phreatobacter stygius</name>
    <dbReference type="NCBI Taxonomy" id="1940610"/>
    <lineage>
        <taxon>Bacteria</taxon>
        <taxon>Pseudomonadati</taxon>
        <taxon>Pseudomonadota</taxon>
        <taxon>Alphaproteobacteria</taxon>
        <taxon>Hyphomicrobiales</taxon>
        <taxon>Phreatobacteraceae</taxon>
        <taxon>Phreatobacter</taxon>
    </lineage>
</organism>
<dbReference type="PANTHER" id="PTHR43540">
    <property type="entry name" value="PEROXYUREIDOACRYLATE/UREIDOACRYLATE AMIDOHYDROLASE-RELATED"/>
    <property type="match status" value="1"/>
</dbReference>
<evidence type="ECO:0000313" key="3">
    <source>
        <dbReference type="EMBL" id="QCI69215.1"/>
    </source>
</evidence>
<dbReference type="InterPro" id="IPR000868">
    <property type="entry name" value="Isochorismatase-like_dom"/>
</dbReference>
<gene>
    <name evidence="3" type="ORF">E8M01_13570</name>
</gene>
<feature type="domain" description="Isochorismatase-like" evidence="2">
    <location>
        <begin position="7"/>
        <end position="148"/>
    </location>
</feature>